<keyword evidence="5 9" id="KW-0732">Signal</keyword>
<organism evidence="11 12">
    <name type="scientific">Sinocyclocheilus rhinocerous</name>
    <dbReference type="NCBI Taxonomy" id="307959"/>
    <lineage>
        <taxon>Eukaryota</taxon>
        <taxon>Metazoa</taxon>
        <taxon>Chordata</taxon>
        <taxon>Craniata</taxon>
        <taxon>Vertebrata</taxon>
        <taxon>Euteleostomi</taxon>
        <taxon>Actinopterygii</taxon>
        <taxon>Neopterygii</taxon>
        <taxon>Teleostei</taxon>
        <taxon>Ostariophysi</taxon>
        <taxon>Cypriniformes</taxon>
        <taxon>Cyprinidae</taxon>
        <taxon>Cyprininae</taxon>
        <taxon>Sinocyclocheilus</taxon>
    </lineage>
</organism>
<evidence type="ECO:0000313" key="11">
    <source>
        <dbReference type="Ensembl" id="ENSSRHP00000069302.1"/>
    </source>
</evidence>
<evidence type="ECO:0000313" key="12">
    <source>
        <dbReference type="Proteomes" id="UP000472270"/>
    </source>
</evidence>
<feature type="compositionally biased region" description="Acidic residues" evidence="8">
    <location>
        <begin position="220"/>
        <end position="229"/>
    </location>
</feature>
<dbReference type="GO" id="GO:0006508">
    <property type="term" value="P:proteolysis"/>
    <property type="evidence" value="ECO:0007669"/>
    <property type="project" value="InterPro"/>
</dbReference>
<evidence type="ECO:0000256" key="9">
    <source>
        <dbReference type="SAM" id="SignalP"/>
    </source>
</evidence>
<dbReference type="InterPro" id="IPR018114">
    <property type="entry name" value="TRYPSIN_HIS"/>
</dbReference>
<comment type="subcellular location">
    <subcellularLocation>
        <location evidence="1">Secreted</location>
    </subcellularLocation>
</comment>
<keyword evidence="3" id="KW-0964">Secreted</keyword>
<dbReference type="InterPro" id="IPR050966">
    <property type="entry name" value="Glutamyl_endopeptidase"/>
</dbReference>
<evidence type="ECO:0000256" key="7">
    <source>
        <dbReference type="ARBA" id="ARBA00040309"/>
    </source>
</evidence>
<evidence type="ECO:0000259" key="10">
    <source>
        <dbReference type="Pfam" id="PF00089"/>
    </source>
</evidence>
<accession>A0A673KU39</accession>
<dbReference type="PANTHER" id="PTHR15462:SF17">
    <property type="entry name" value="INACTIVE SERINE PROTEASE 35"/>
    <property type="match status" value="1"/>
</dbReference>
<dbReference type="Proteomes" id="UP000472270">
    <property type="component" value="Unassembled WGS sequence"/>
</dbReference>
<gene>
    <name evidence="11" type="primary">LOC107730928</name>
</gene>
<dbReference type="SUPFAM" id="SSF50494">
    <property type="entry name" value="Trypsin-like serine proteases"/>
    <property type="match status" value="2"/>
</dbReference>
<dbReference type="Gene3D" id="2.40.10.10">
    <property type="entry name" value="Trypsin-like serine proteases"/>
    <property type="match status" value="3"/>
</dbReference>
<dbReference type="InterPro" id="IPR009003">
    <property type="entry name" value="Peptidase_S1_PA"/>
</dbReference>
<protein>
    <recommendedName>
        <fullName evidence="7">Inactive serine protease 35</fullName>
    </recommendedName>
</protein>
<comment type="similarity">
    <text evidence="2">Belongs to the peptidase S1 family.</text>
</comment>
<evidence type="ECO:0000256" key="1">
    <source>
        <dbReference type="ARBA" id="ARBA00004613"/>
    </source>
</evidence>
<dbReference type="InterPro" id="IPR001254">
    <property type="entry name" value="Trypsin_dom"/>
</dbReference>
<feature type="region of interest" description="Disordered" evidence="8">
    <location>
        <begin position="193"/>
        <end position="261"/>
    </location>
</feature>
<evidence type="ECO:0000256" key="8">
    <source>
        <dbReference type="SAM" id="MobiDB-lite"/>
    </source>
</evidence>
<proteinExistence type="inferred from homology"/>
<feature type="compositionally biased region" description="Basic residues" evidence="8">
    <location>
        <begin position="499"/>
        <end position="517"/>
    </location>
</feature>
<feature type="region of interest" description="Disordered" evidence="8">
    <location>
        <begin position="493"/>
        <end position="560"/>
    </location>
</feature>
<dbReference type="GO" id="GO:0004252">
    <property type="term" value="F:serine-type endopeptidase activity"/>
    <property type="evidence" value="ECO:0007669"/>
    <property type="project" value="InterPro"/>
</dbReference>
<dbReference type="GO" id="GO:0005576">
    <property type="term" value="C:extracellular region"/>
    <property type="evidence" value="ECO:0007669"/>
    <property type="project" value="UniProtKB-SubCell"/>
</dbReference>
<keyword evidence="12" id="KW-1185">Reference proteome</keyword>
<feature type="chain" id="PRO_5025654594" description="Inactive serine protease 35" evidence="9">
    <location>
        <begin position="22"/>
        <end position="724"/>
    </location>
</feature>
<dbReference type="Pfam" id="PF00089">
    <property type="entry name" value="Trypsin"/>
    <property type="match status" value="2"/>
</dbReference>
<feature type="compositionally biased region" description="Basic residues" evidence="8">
    <location>
        <begin position="199"/>
        <end position="217"/>
    </location>
</feature>
<evidence type="ECO:0000256" key="6">
    <source>
        <dbReference type="ARBA" id="ARBA00023180"/>
    </source>
</evidence>
<reference evidence="11" key="1">
    <citation type="submission" date="2025-08" db="UniProtKB">
        <authorList>
            <consortium name="Ensembl"/>
        </authorList>
    </citation>
    <scope>IDENTIFICATION</scope>
</reference>
<feature type="domain" description="Peptidase S1" evidence="10">
    <location>
        <begin position="144"/>
        <end position="207"/>
    </location>
</feature>
<evidence type="ECO:0000256" key="5">
    <source>
        <dbReference type="ARBA" id="ARBA00022729"/>
    </source>
</evidence>
<keyword evidence="6" id="KW-0325">Glycoprotein</keyword>
<evidence type="ECO:0000256" key="3">
    <source>
        <dbReference type="ARBA" id="ARBA00022525"/>
    </source>
</evidence>
<dbReference type="Ensembl" id="ENSSRHT00000071193.1">
    <property type="protein sequence ID" value="ENSSRHP00000069302.1"/>
    <property type="gene ID" value="ENSSRHG00000034473.1"/>
</dbReference>
<evidence type="ECO:0000256" key="2">
    <source>
        <dbReference type="ARBA" id="ARBA00007664"/>
    </source>
</evidence>
<feature type="signal peptide" evidence="9">
    <location>
        <begin position="1"/>
        <end position="21"/>
    </location>
</feature>
<name>A0A673KU39_9TELE</name>
<reference evidence="11" key="2">
    <citation type="submission" date="2025-09" db="UniProtKB">
        <authorList>
            <consortium name="Ensembl"/>
        </authorList>
    </citation>
    <scope>IDENTIFICATION</scope>
</reference>
<feature type="compositionally biased region" description="Basic residues" evidence="8">
    <location>
        <begin position="242"/>
        <end position="252"/>
    </location>
</feature>
<dbReference type="InterPro" id="IPR043504">
    <property type="entry name" value="Peptidase_S1_PA_chymotrypsin"/>
</dbReference>
<keyword evidence="4" id="KW-0721">Serine protease homolog</keyword>
<feature type="compositionally biased region" description="Basic residues" evidence="8">
    <location>
        <begin position="541"/>
        <end position="551"/>
    </location>
</feature>
<dbReference type="PROSITE" id="PS00134">
    <property type="entry name" value="TRYPSIN_HIS"/>
    <property type="match status" value="1"/>
</dbReference>
<sequence length="724" mass="81687">MGPVPLTLLLCISALAVLVSAAVDDPTGDDDYTWPQRKVPLVQEKQTVHLGSSEFLAKPQTELHGICGIECQRGLPEPSLDDLEQLLSYETMYENGTRTLTTVTIQELNVSVDWTEGFGLRSRRRREVYGMDTRFTIADKQYSLKYPFSTSVKISTGCSGVLVSPKHVLTAAHCIHNGTDYLDGVQKLSVGVLKERSRQKGKGRKGKGRKGKGKRKHKEEEEEEEEINENIEIGEKQERERKGKGRRNRSRRSTTSEQPSFRWTRVKQMQVPKGWFKGISENVVADYDYAILELKFRGLSAMGPVPLTLLLCISALAVLVSAAVDDPIGDDDTWPQRKVPLVQEKQTVHLGSSEFLAKPQTELHGICGIECQRGLPEPSLDDLEQLLSYETMYENGTRTLTTVTIQELNVSVDWTEGFGLRSRRRREVYGMDTRFTIADKQYSLKYPFSTSVKISTGCSGVLVSPKHVLTAAHCIHNGTDYLDGVQKLSVGVLKERSRQKGKGRKGKGRKGKGKRKHKEEEEEEEINENIEIGEKQERERKGKGRRNRSRRSTTSEQPSFRWTRVKQMQVPKGWFKGISENVVADYDYAILELKRAQKTKYMDLGVVPSVKKLPAGRVHFSGFDDDRPGNLVYRFCSVSEESNDLLYQYCDAKPGSSGSGVYIRLKEPGKKKWKRKIIGVFSGHQWVDVNGMQQDYNVAVRITPPKYAQICLWVHGDSSQCLGT</sequence>
<evidence type="ECO:0000256" key="4">
    <source>
        <dbReference type="ARBA" id="ARBA00022542"/>
    </source>
</evidence>
<feature type="domain" description="Peptidase S1" evidence="10">
    <location>
        <begin position="444"/>
        <end position="507"/>
    </location>
</feature>
<dbReference type="AlphaFoldDB" id="A0A673KU39"/>
<dbReference type="PANTHER" id="PTHR15462">
    <property type="entry name" value="SERINE PROTEASE"/>
    <property type="match status" value="1"/>
</dbReference>